<reference evidence="3 4" key="1">
    <citation type="journal article" date="2007" name="Appl. Environ. Microbiol.">
        <title>Isolation of key methanogens for global methane emission from rice paddy fields: a novel isolate affiliated with the clone cluster rice cluster I.</title>
        <authorList>
            <person name="Sakai S."/>
            <person name="Imachi H."/>
            <person name="Sekiguchi Y."/>
            <person name="Ohashi A."/>
            <person name="Harada H."/>
            <person name="Kamagata Y."/>
        </authorList>
    </citation>
    <scope>NUCLEOTIDE SEQUENCE [LARGE SCALE GENOMIC DNA]</scope>
    <source>
        <strain evidence="4">DSM 17711 / JCM 13418 / NBRC 101707 / SANAE</strain>
    </source>
</reference>
<dbReference type="NCBIfam" id="TIGR02777">
    <property type="entry name" value="LigD_PE_dom"/>
    <property type="match status" value="1"/>
</dbReference>
<organism evidence="3 4">
    <name type="scientific">Methanocella paludicola (strain DSM 17711 / JCM 13418 / NBRC 101707 / SANAE)</name>
    <dbReference type="NCBI Taxonomy" id="304371"/>
    <lineage>
        <taxon>Archaea</taxon>
        <taxon>Methanobacteriati</taxon>
        <taxon>Methanobacteriota</taxon>
        <taxon>Stenosarchaea group</taxon>
        <taxon>Methanomicrobia</taxon>
        <taxon>Methanocellales</taxon>
        <taxon>Methanocellaceae</taxon>
        <taxon>Methanocella</taxon>
    </lineage>
</organism>
<evidence type="ECO:0007829" key="5">
    <source>
        <dbReference type="PDB" id="5DMP"/>
    </source>
</evidence>
<keyword evidence="4" id="KW-1185">Reference proteome</keyword>
<dbReference type="PANTHER" id="PTHR39465">
    <property type="entry name" value="DNA LIGASE D, 3'-PHOSPHOESTERASE DOMAIN"/>
    <property type="match status" value="1"/>
</dbReference>
<dbReference type="SMR" id="D1Z0H7"/>
<dbReference type="InParanoid" id="D1Z0H7"/>
<feature type="domain" description="DNA ligase D 3'-phosphoesterase" evidence="2">
    <location>
        <begin position="38"/>
        <end position="152"/>
    </location>
</feature>
<dbReference type="PATRIC" id="fig|304371.9.peg.2168"/>
<evidence type="ECO:0000313" key="4">
    <source>
        <dbReference type="Proteomes" id="UP000001882"/>
    </source>
</evidence>
<gene>
    <name evidence="3" type="ordered locus">MCP_2127</name>
</gene>
<evidence type="ECO:0000313" key="3">
    <source>
        <dbReference type="EMBL" id="BAI62199.1"/>
    </source>
</evidence>
<dbReference type="EMBL" id="AP011532">
    <property type="protein sequence ID" value="BAI62199.1"/>
    <property type="molecule type" value="Genomic_DNA"/>
</dbReference>
<dbReference type="KEGG" id="mpd:MCP_2127"/>
<dbReference type="Pfam" id="PF13298">
    <property type="entry name" value="LigD_N"/>
    <property type="match status" value="1"/>
</dbReference>
<dbReference type="EvolutionaryTrace" id="D1Z0H7"/>
<evidence type="ECO:0000259" key="2">
    <source>
        <dbReference type="Pfam" id="PF13298"/>
    </source>
</evidence>
<reference evidence="3 4" key="2">
    <citation type="journal article" date="2008" name="Int. J. Syst. Evol. Microbiol.">
        <title>Methanocella paludicola gen. nov., sp. nov., a methane-producing archaeon, the first isolate of the lineage 'Rice Cluster I', and proposal of the new archaeal order Methanocellales ord. nov.</title>
        <authorList>
            <person name="Sakai S."/>
            <person name="Imachi H."/>
            <person name="Hanada S."/>
            <person name="Ohashi A."/>
            <person name="Harada H."/>
            <person name="Kamagata Y."/>
        </authorList>
    </citation>
    <scope>NUCLEOTIDE SEQUENCE [LARGE SCALE GENOMIC DNA]</scope>
    <source>
        <strain evidence="4">DSM 17711 / JCM 13418 / NBRC 101707 / SANAE</strain>
    </source>
</reference>
<proteinExistence type="evidence at protein level"/>
<dbReference type="PANTHER" id="PTHR39465:SF1">
    <property type="entry name" value="DNA LIGASE D 3'-PHOSPHOESTERASE DOMAIN-CONTAINING PROTEIN"/>
    <property type="match status" value="1"/>
</dbReference>
<name>D1Z0H7_METPS</name>
<reference evidence="4" key="3">
    <citation type="journal article" date="2011" name="PLoS ONE">
        <title>Genome sequence of a mesophilic hydrogenotrophic methanogen Methanocella paludicola, the first cultivated representative of the order Methanocellales.</title>
        <authorList>
            <person name="Sakai S."/>
            <person name="Takaki Y."/>
            <person name="Shimamura S."/>
            <person name="Sekine M."/>
            <person name="Tajima T."/>
            <person name="Kosugi H."/>
            <person name="Ichikawa N."/>
            <person name="Tasumi E."/>
            <person name="Hiraki A.T."/>
            <person name="Shimizu A."/>
            <person name="Kato Y."/>
            <person name="Nishiko R."/>
            <person name="Mori K."/>
            <person name="Fujita N."/>
            <person name="Imachi H."/>
            <person name="Takai K."/>
        </authorList>
    </citation>
    <scope>NUCLEOTIDE SEQUENCE [LARGE SCALE GENOMIC DNA]</scope>
    <source>
        <strain evidence="4">DSM 17711 / JCM 13418 / NBRC 101707 / SANAE</strain>
    </source>
</reference>
<dbReference type="PDBsum" id="5DMP"/>
<dbReference type="RefSeq" id="WP_012900873.1">
    <property type="nucleotide sequence ID" value="NC_013665.1"/>
</dbReference>
<protein>
    <recommendedName>
        <fullName evidence="2">DNA ligase D 3'-phosphoesterase domain-containing protein</fullName>
    </recommendedName>
</protein>
<evidence type="ECO:0000256" key="1">
    <source>
        <dbReference type="SAM" id="MobiDB-lite"/>
    </source>
</evidence>
<dbReference type="AlphaFoldDB" id="D1Z0H7"/>
<dbReference type="PDB" id="5DMP">
    <property type="method" value="X-ray"/>
    <property type="resolution" value="1.79 A"/>
    <property type="chains" value="A=30-198"/>
</dbReference>
<feature type="region of interest" description="Disordered" evidence="1">
    <location>
        <begin position="1"/>
        <end position="28"/>
    </location>
</feature>
<reference evidence="5" key="4">
    <citation type="journal article" date="2016" name="Nucleic Acids Res.">
        <title>Molecular basis for DNA strand displacement by NHEJ repair polymerases.</title>
        <authorList>
            <person name="Bartlett E.J."/>
            <person name="Brissett N.C."/>
            <person name="Plocinski P."/>
            <person name="Carlberg T."/>
            <person name="Doherty A.J."/>
        </authorList>
    </citation>
    <scope>X-RAY CRYSTALLOGRAPHY (1.79 ANGSTROMS) OF 30-198</scope>
</reference>
<dbReference type="InterPro" id="IPR014144">
    <property type="entry name" value="LigD_PE_domain"/>
</dbReference>
<accession>D1Z0H7</accession>
<dbReference type="OrthoDB" id="8456at2157"/>
<sequence>MSPKEPLESYRSKRDFEKTPEPAGGEEKEIKHPIYVIQKHDASHLHYDLRLEMGGVLKSWAVPKGPSLDPKVKRLAMPTEDHPIGYATFEGVIPEGQYGGGTVMVWDIGTYRNLREEKPEGSRMTIEQSYDQGKIEVFLEGKKLKGSYALIRTGGIEKRGWLFFKMKEPHEGSYEDIEKAAPDSVLTGRTMDEIAKEG</sequence>
<keyword evidence="5" id="KW-0002">3D-structure</keyword>
<dbReference type="STRING" id="304371.MCP_2127"/>
<dbReference type="Proteomes" id="UP000001882">
    <property type="component" value="Chromosome"/>
</dbReference>
<dbReference type="GeneID" id="8681976"/>
<dbReference type="eggNOG" id="arCOG05256">
    <property type="taxonomic scope" value="Archaea"/>
</dbReference>